<sequence>MCELDVEDELQEVIEAVEKPSRIVTVASNTYQFYASLTSSISATNIISTIEDLLVQQNLDDALEEKKPATIDDAKWALLQKKAVSAIRLAIAPEIKYNYLTESDPRKLLEKLQSVYASKSLTNILCLRWELYQLRMESGTLLQEHINIFNQLVCQLKNADEKISDQEQALLLLASLPKTYRPIVQTLLVGRTKISLDEAMAVLRENERMMSRDDLRSSDDGKALVVLGAERGRNQERKRDVPRERSKSRPSKDFSNVECYYCGERGHIQSRCEMMRDDLKAFRRAQETKGKAKKDGEGSSNVVINGDSDDGDLFLASQDDLKKGREKWVLDSAASVHICKEESSFDKLCQDGEYGHINMGGGQKMHVKGMGTVKLKLHSGVTRTFYNVRYVGTRKLCKVYRGANLVLEGKKAENNLCYVEGAWTKKCMIAKKVHFLDEVEVFGQLG</sequence>
<dbReference type="InterPro" id="IPR036875">
    <property type="entry name" value="Znf_CCHC_sf"/>
</dbReference>
<organism evidence="4 5">
    <name type="scientific">Cuscuta campestris</name>
    <dbReference type="NCBI Taxonomy" id="132261"/>
    <lineage>
        <taxon>Eukaryota</taxon>
        <taxon>Viridiplantae</taxon>
        <taxon>Streptophyta</taxon>
        <taxon>Embryophyta</taxon>
        <taxon>Tracheophyta</taxon>
        <taxon>Spermatophyta</taxon>
        <taxon>Magnoliopsida</taxon>
        <taxon>eudicotyledons</taxon>
        <taxon>Gunneridae</taxon>
        <taxon>Pentapetalae</taxon>
        <taxon>asterids</taxon>
        <taxon>lamiids</taxon>
        <taxon>Solanales</taxon>
        <taxon>Convolvulaceae</taxon>
        <taxon>Cuscuteae</taxon>
        <taxon>Cuscuta</taxon>
        <taxon>Cuscuta subgen. Grammica</taxon>
        <taxon>Cuscuta sect. Cleistogrammica</taxon>
    </lineage>
</organism>
<name>A0A484MSJ1_9ASTE</name>
<dbReference type="EMBL" id="OOIL02004368">
    <property type="protein sequence ID" value="VFQ91499.1"/>
    <property type="molecule type" value="Genomic_DNA"/>
</dbReference>
<dbReference type="PANTHER" id="PTHR47592">
    <property type="entry name" value="PBF68 PROTEIN"/>
    <property type="match status" value="1"/>
</dbReference>
<dbReference type="Pfam" id="PF14223">
    <property type="entry name" value="Retrotran_gag_2"/>
    <property type="match status" value="1"/>
</dbReference>
<dbReference type="Gene3D" id="4.10.60.10">
    <property type="entry name" value="Zinc finger, CCHC-type"/>
    <property type="match status" value="1"/>
</dbReference>
<dbReference type="Proteomes" id="UP000595140">
    <property type="component" value="Unassembled WGS sequence"/>
</dbReference>
<keyword evidence="1" id="KW-0863">Zinc-finger</keyword>
<dbReference type="SUPFAM" id="SSF57756">
    <property type="entry name" value="Retrovirus zinc finger-like domains"/>
    <property type="match status" value="1"/>
</dbReference>
<feature type="compositionally biased region" description="Basic and acidic residues" evidence="2">
    <location>
        <begin position="230"/>
        <end position="252"/>
    </location>
</feature>
<accession>A0A484MSJ1</accession>
<dbReference type="OrthoDB" id="8060515at2759"/>
<dbReference type="GO" id="GO:0008270">
    <property type="term" value="F:zinc ion binding"/>
    <property type="evidence" value="ECO:0007669"/>
    <property type="project" value="UniProtKB-KW"/>
</dbReference>
<evidence type="ECO:0000259" key="3">
    <source>
        <dbReference type="PROSITE" id="PS50158"/>
    </source>
</evidence>
<evidence type="ECO:0000256" key="2">
    <source>
        <dbReference type="SAM" id="MobiDB-lite"/>
    </source>
</evidence>
<evidence type="ECO:0000313" key="4">
    <source>
        <dbReference type="EMBL" id="VFQ91499.1"/>
    </source>
</evidence>
<dbReference type="PROSITE" id="PS50158">
    <property type="entry name" value="ZF_CCHC"/>
    <property type="match status" value="1"/>
</dbReference>
<feature type="compositionally biased region" description="Basic and acidic residues" evidence="2">
    <location>
        <begin position="286"/>
        <end position="297"/>
    </location>
</feature>
<dbReference type="InterPro" id="IPR054722">
    <property type="entry name" value="PolX-like_BBD"/>
</dbReference>
<keyword evidence="1" id="KW-0862">Zinc</keyword>
<keyword evidence="1" id="KW-0479">Metal-binding</keyword>
<feature type="domain" description="CCHC-type" evidence="3">
    <location>
        <begin position="259"/>
        <end position="272"/>
    </location>
</feature>
<evidence type="ECO:0000313" key="5">
    <source>
        <dbReference type="Proteomes" id="UP000595140"/>
    </source>
</evidence>
<proteinExistence type="predicted"/>
<dbReference type="AlphaFoldDB" id="A0A484MSJ1"/>
<dbReference type="GO" id="GO:0003676">
    <property type="term" value="F:nucleic acid binding"/>
    <property type="evidence" value="ECO:0007669"/>
    <property type="project" value="InterPro"/>
</dbReference>
<feature type="region of interest" description="Disordered" evidence="2">
    <location>
        <begin position="226"/>
        <end position="253"/>
    </location>
</feature>
<feature type="region of interest" description="Disordered" evidence="2">
    <location>
        <begin position="286"/>
        <end position="305"/>
    </location>
</feature>
<keyword evidence="5" id="KW-1185">Reference proteome</keyword>
<dbReference type="Pfam" id="PF22936">
    <property type="entry name" value="Pol_BBD"/>
    <property type="match status" value="1"/>
</dbReference>
<gene>
    <name evidence="4" type="ORF">CCAM_LOCUS33275</name>
</gene>
<dbReference type="PANTHER" id="PTHR47592:SF27">
    <property type="entry name" value="OS08G0421700 PROTEIN"/>
    <property type="match status" value="1"/>
</dbReference>
<reference evidence="4 5" key="1">
    <citation type="submission" date="2018-04" db="EMBL/GenBank/DDBJ databases">
        <authorList>
            <person name="Vogel A."/>
        </authorList>
    </citation>
    <scope>NUCLEOTIDE SEQUENCE [LARGE SCALE GENOMIC DNA]</scope>
</reference>
<protein>
    <recommendedName>
        <fullName evidence="3">CCHC-type domain-containing protein</fullName>
    </recommendedName>
</protein>
<dbReference type="InterPro" id="IPR001878">
    <property type="entry name" value="Znf_CCHC"/>
</dbReference>
<evidence type="ECO:0000256" key="1">
    <source>
        <dbReference type="PROSITE-ProRule" id="PRU00047"/>
    </source>
</evidence>